<dbReference type="EMBL" id="CAJOBC010141529">
    <property type="protein sequence ID" value="CAF4647588.1"/>
    <property type="molecule type" value="Genomic_DNA"/>
</dbReference>
<dbReference type="EMBL" id="CAJNOQ010061240">
    <property type="protein sequence ID" value="CAF1671649.1"/>
    <property type="molecule type" value="Genomic_DNA"/>
</dbReference>
<feature type="region of interest" description="Disordered" evidence="1">
    <location>
        <begin position="1"/>
        <end position="49"/>
    </location>
</feature>
<evidence type="ECO:0000256" key="1">
    <source>
        <dbReference type="SAM" id="MobiDB-lite"/>
    </source>
</evidence>
<keyword evidence="4" id="KW-1185">Reference proteome</keyword>
<name>A0A816GBT8_9BILA</name>
<feature type="compositionally biased region" description="Polar residues" evidence="1">
    <location>
        <begin position="33"/>
        <end position="49"/>
    </location>
</feature>
<evidence type="ECO:0000313" key="4">
    <source>
        <dbReference type="Proteomes" id="UP000663829"/>
    </source>
</evidence>
<sequence>LSADSQSPRYVPPQRREEQPLQNFSSEDYPIVSSVSQRSPQLSGQILTD</sequence>
<organism evidence="2 4">
    <name type="scientific">Didymodactylos carnosus</name>
    <dbReference type="NCBI Taxonomy" id="1234261"/>
    <lineage>
        <taxon>Eukaryota</taxon>
        <taxon>Metazoa</taxon>
        <taxon>Spiralia</taxon>
        <taxon>Gnathifera</taxon>
        <taxon>Rotifera</taxon>
        <taxon>Eurotatoria</taxon>
        <taxon>Bdelloidea</taxon>
        <taxon>Philodinida</taxon>
        <taxon>Philodinidae</taxon>
        <taxon>Didymodactylos</taxon>
    </lineage>
</organism>
<dbReference type="AlphaFoldDB" id="A0A816GBT8"/>
<proteinExistence type="predicted"/>
<dbReference type="Proteomes" id="UP000663829">
    <property type="component" value="Unassembled WGS sequence"/>
</dbReference>
<evidence type="ECO:0000313" key="2">
    <source>
        <dbReference type="EMBL" id="CAF1671649.1"/>
    </source>
</evidence>
<dbReference type="Proteomes" id="UP000681722">
    <property type="component" value="Unassembled WGS sequence"/>
</dbReference>
<comment type="caution">
    <text evidence="2">The sequence shown here is derived from an EMBL/GenBank/DDBJ whole genome shotgun (WGS) entry which is preliminary data.</text>
</comment>
<protein>
    <submittedName>
        <fullName evidence="2">Uncharacterized protein</fullName>
    </submittedName>
</protein>
<reference evidence="2" key="1">
    <citation type="submission" date="2021-02" db="EMBL/GenBank/DDBJ databases">
        <authorList>
            <person name="Nowell W R."/>
        </authorList>
    </citation>
    <scope>NUCLEOTIDE SEQUENCE</scope>
</reference>
<feature type="non-terminal residue" evidence="2">
    <location>
        <position position="1"/>
    </location>
</feature>
<gene>
    <name evidence="2" type="ORF">GPM918_LOCUS46336</name>
    <name evidence="3" type="ORF">SRO942_LOCUS50316</name>
</gene>
<evidence type="ECO:0000313" key="3">
    <source>
        <dbReference type="EMBL" id="CAF4647588.1"/>
    </source>
</evidence>
<accession>A0A816GBT8</accession>